<dbReference type="OrthoDB" id="9764377at2"/>
<dbReference type="PANTHER" id="PTHR42693">
    <property type="entry name" value="ARYLSULFATASE FAMILY MEMBER"/>
    <property type="match status" value="1"/>
</dbReference>
<dbReference type="Pfam" id="PF00884">
    <property type="entry name" value="Sulfatase"/>
    <property type="match status" value="1"/>
</dbReference>
<evidence type="ECO:0000256" key="1">
    <source>
        <dbReference type="ARBA" id="ARBA00008779"/>
    </source>
</evidence>
<gene>
    <name evidence="7" type="ORF">CLV59_101757</name>
</gene>
<keyword evidence="2" id="KW-0479">Metal-binding</keyword>
<reference evidence="7 8" key="1">
    <citation type="submission" date="2018-06" db="EMBL/GenBank/DDBJ databases">
        <title>Genomic Encyclopedia of Archaeal and Bacterial Type Strains, Phase II (KMG-II): from individual species to whole genera.</title>
        <authorList>
            <person name="Goeker M."/>
        </authorList>
    </citation>
    <scope>NUCLEOTIDE SEQUENCE [LARGE SCALE GENOMIC DNA]</scope>
    <source>
        <strain evidence="7 8">DSM 29821</strain>
    </source>
</reference>
<evidence type="ECO:0000256" key="4">
    <source>
        <dbReference type="ARBA" id="ARBA00022837"/>
    </source>
</evidence>
<evidence type="ECO:0000313" key="8">
    <source>
        <dbReference type="Proteomes" id="UP000249819"/>
    </source>
</evidence>
<keyword evidence="4" id="KW-0106">Calcium</keyword>
<sequence length="442" mass="49443">MKKKLLALLLLAAGCITDVNAQKKPNVIFVLTDDMGYSDLSCYGNPLIRTPFLDKMANKGVKATGYMVSSPTCTPSRVSLMTGRYPTRSQLNFPIPPGYKIGLPDEDVTIAEMLKGVGYNTCMIGKWHMGDIHPYNLPNAQGFDHYFGMLYSHDYRAPYVATDTTIKIFRDRTPEIYRPQDTSLTGLYTQEAIKYIRTQKKDKPFFLYLAHNMPHLPVDASGKFKGTSPGGLYGDVIEEIDANLALLWEALEKQGLADNTIFIFSSDNGPWIDFPDRMAKDGHTKPWHVGSQGIFRGKKGDTYEGGHRVPFIIYWKNHTPVGKEIPDAFTSMDILPTLAKWANAPLPAGRKIDGEPVDSLLTGKIAHYNHSPIYYVNYGVAEAIRVGDWKFRRGGANGTPTTTELFNLKEDVREKTNLAAQYPEKVKELEALLDKYDGNTPN</sequence>
<dbReference type="AlphaFoldDB" id="A0A327WDJ8"/>
<feature type="signal peptide" evidence="5">
    <location>
        <begin position="1"/>
        <end position="21"/>
    </location>
</feature>
<name>A0A327WDJ8_9BACT</name>
<dbReference type="InterPro" id="IPR017850">
    <property type="entry name" value="Alkaline_phosphatase_core_sf"/>
</dbReference>
<proteinExistence type="inferred from homology"/>
<organism evidence="7 8">
    <name type="scientific">Chitinophaga dinghuensis</name>
    <dbReference type="NCBI Taxonomy" id="1539050"/>
    <lineage>
        <taxon>Bacteria</taxon>
        <taxon>Pseudomonadati</taxon>
        <taxon>Bacteroidota</taxon>
        <taxon>Chitinophagia</taxon>
        <taxon>Chitinophagales</taxon>
        <taxon>Chitinophagaceae</taxon>
        <taxon>Chitinophaga</taxon>
    </lineage>
</organism>
<accession>A0A327WDJ8</accession>
<feature type="domain" description="Sulfatase N-terminal" evidence="6">
    <location>
        <begin position="25"/>
        <end position="343"/>
    </location>
</feature>
<keyword evidence="5" id="KW-0732">Signal</keyword>
<keyword evidence="8" id="KW-1185">Reference proteome</keyword>
<dbReference type="RefSeq" id="WP_111590961.1">
    <property type="nucleotide sequence ID" value="NZ_QLMA01000001.1"/>
</dbReference>
<dbReference type="PANTHER" id="PTHR42693:SF53">
    <property type="entry name" value="ENDO-4-O-SULFATASE"/>
    <property type="match status" value="1"/>
</dbReference>
<dbReference type="InterPro" id="IPR050738">
    <property type="entry name" value="Sulfatase"/>
</dbReference>
<dbReference type="Gene3D" id="3.30.1120.10">
    <property type="match status" value="1"/>
</dbReference>
<comment type="caution">
    <text evidence="7">The sequence shown here is derived from an EMBL/GenBank/DDBJ whole genome shotgun (WGS) entry which is preliminary data.</text>
</comment>
<comment type="similarity">
    <text evidence="1">Belongs to the sulfatase family.</text>
</comment>
<dbReference type="GO" id="GO:0004065">
    <property type="term" value="F:arylsulfatase activity"/>
    <property type="evidence" value="ECO:0007669"/>
    <property type="project" value="TreeGrafter"/>
</dbReference>
<dbReference type="GO" id="GO:0046872">
    <property type="term" value="F:metal ion binding"/>
    <property type="evidence" value="ECO:0007669"/>
    <property type="project" value="UniProtKB-KW"/>
</dbReference>
<dbReference type="PROSITE" id="PS51257">
    <property type="entry name" value="PROKAR_LIPOPROTEIN"/>
    <property type="match status" value="1"/>
</dbReference>
<dbReference type="Gene3D" id="3.40.720.10">
    <property type="entry name" value="Alkaline Phosphatase, subunit A"/>
    <property type="match status" value="1"/>
</dbReference>
<dbReference type="PROSITE" id="PS00149">
    <property type="entry name" value="SULFATASE_2"/>
    <property type="match status" value="1"/>
</dbReference>
<dbReference type="SUPFAM" id="SSF53649">
    <property type="entry name" value="Alkaline phosphatase-like"/>
    <property type="match status" value="1"/>
</dbReference>
<evidence type="ECO:0000256" key="3">
    <source>
        <dbReference type="ARBA" id="ARBA00022801"/>
    </source>
</evidence>
<dbReference type="InterPro" id="IPR024607">
    <property type="entry name" value="Sulfatase_CS"/>
</dbReference>
<keyword evidence="3" id="KW-0378">Hydrolase</keyword>
<evidence type="ECO:0000313" key="7">
    <source>
        <dbReference type="EMBL" id="RAJ87992.1"/>
    </source>
</evidence>
<evidence type="ECO:0000259" key="6">
    <source>
        <dbReference type="Pfam" id="PF00884"/>
    </source>
</evidence>
<dbReference type="InterPro" id="IPR000917">
    <property type="entry name" value="Sulfatase_N"/>
</dbReference>
<feature type="chain" id="PRO_5016341835" evidence="5">
    <location>
        <begin position="22"/>
        <end position="442"/>
    </location>
</feature>
<dbReference type="Proteomes" id="UP000249819">
    <property type="component" value="Unassembled WGS sequence"/>
</dbReference>
<evidence type="ECO:0000256" key="5">
    <source>
        <dbReference type="SAM" id="SignalP"/>
    </source>
</evidence>
<dbReference type="EMBL" id="QLMA01000001">
    <property type="protein sequence ID" value="RAJ87992.1"/>
    <property type="molecule type" value="Genomic_DNA"/>
</dbReference>
<evidence type="ECO:0000256" key="2">
    <source>
        <dbReference type="ARBA" id="ARBA00022723"/>
    </source>
</evidence>
<dbReference type="PROSITE" id="PS00523">
    <property type="entry name" value="SULFATASE_1"/>
    <property type="match status" value="1"/>
</dbReference>
<protein>
    <submittedName>
        <fullName evidence="7">Arylsulfatase A-like enzyme</fullName>
    </submittedName>
</protein>